<dbReference type="AlphaFoldDB" id="A0A7W7T7U7"/>
<dbReference type="GO" id="GO:0006564">
    <property type="term" value="P:L-serine biosynthetic process"/>
    <property type="evidence" value="ECO:0007669"/>
    <property type="project" value="UniProtKB-KW"/>
</dbReference>
<comment type="similarity">
    <text evidence="3">Belongs to the HAD-like hydrolase superfamily. SerB family.</text>
</comment>
<evidence type="ECO:0000256" key="3">
    <source>
        <dbReference type="ARBA" id="ARBA00009184"/>
    </source>
</evidence>
<evidence type="ECO:0000256" key="11">
    <source>
        <dbReference type="ARBA" id="ARBA00048138"/>
    </source>
</evidence>
<evidence type="ECO:0000256" key="2">
    <source>
        <dbReference type="ARBA" id="ARBA00005135"/>
    </source>
</evidence>
<dbReference type="GO" id="GO:0000287">
    <property type="term" value="F:magnesium ion binding"/>
    <property type="evidence" value="ECO:0007669"/>
    <property type="project" value="TreeGrafter"/>
</dbReference>
<evidence type="ECO:0000256" key="1">
    <source>
        <dbReference type="ARBA" id="ARBA00001946"/>
    </source>
</evidence>
<dbReference type="PANTHER" id="PTHR43344">
    <property type="entry name" value="PHOSPHOSERINE PHOSPHATASE"/>
    <property type="match status" value="1"/>
</dbReference>
<dbReference type="InterPro" id="IPR002912">
    <property type="entry name" value="ACT_dom"/>
</dbReference>
<dbReference type="SFLD" id="SFLDG01136">
    <property type="entry name" value="C1.6:_Phosphoserine_Phosphatas"/>
    <property type="match status" value="1"/>
</dbReference>
<evidence type="ECO:0000256" key="6">
    <source>
        <dbReference type="ARBA" id="ARBA00022723"/>
    </source>
</evidence>
<keyword evidence="7 15" id="KW-0378">Hydrolase</keyword>
<dbReference type="EC" id="3.1.3.3" evidence="4"/>
<comment type="pathway">
    <text evidence="2">Amino-acid biosynthesis; L-serine biosynthesis; L-serine from 3-phospho-D-glycerate: step 3/3.</text>
</comment>
<dbReference type="FunFam" id="3.40.50.1000:FF:000041">
    <property type="entry name" value="Phosphoserine phosphatase SerB"/>
    <property type="match status" value="1"/>
</dbReference>
<dbReference type="Pfam" id="PF12710">
    <property type="entry name" value="HAD"/>
    <property type="match status" value="1"/>
</dbReference>
<keyword evidence="9" id="KW-0718">Serine biosynthesis</keyword>
<comment type="caution">
    <text evidence="15">The sequence shown here is derived from an EMBL/GenBank/DDBJ whole genome shotgun (WGS) entry which is preliminary data.</text>
</comment>
<comment type="cofactor">
    <cofactor evidence="1">
        <name>Mg(2+)</name>
        <dbReference type="ChEBI" id="CHEBI:18420"/>
    </cofactor>
</comment>
<evidence type="ECO:0000256" key="10">
    <source>
        <dbReference type="ARBA" id="ARBA00031693"/>
    </source>
</evidence>
<dbReference type="InterPro" id="IPR050582">
    <property type="entry name" value="HAD-like_SerB"/>
</dbReference>
<dbReference type="NCBIfam" id="TIGR01488">
    <property type="entry name" value="HAD-SF-IB"/>
    <property type="match status" value="1"/>
</dbReference>
<evidence type="ECO:0000256" key="9">
    <source>
        <dbReference type="ARBA" id="ARBA00023299"/>
    </source>
</evidence>
<dbReference type="InterPro" id="IPR023214">
    <property type="entry name" value="HAD_sf"/>
</dbReference>
<dbReference type="RefSeq" id="WP_184673407.1">
    <property type="nucleotide sequence ID" value="NZ_BAABAI010000041.1"/>
</dbReference>
<dbReference type="Proteomes" id="UP000542674">
    <property type="component" value="Unassembled WGS sequence"/>
</dbReference>
<feature type="active site" description="Nucleophile" evidence="13">
    <location>
        <position position="184"/>
    </location>
</feature>
<accession>A0A7W7T7U7</accession>
<evidence type="ECO:0000256" key="12">
    <source>
        <dbReference type="ARBA" id="ARBA00048523"/>
    </source>
</evidence>
<evidence type="ECO:0000313" key="16">
    <source>
        <dbReference type="Proteomes" id="UP000542674"/>
    </source>
</evidence>
<comment type="catalytic activity">
    <reaction evidence="12">
        <text>O-phospho-D-serine + H2O = D-serine + phosphate</text>
        <dbReference type="Rhea" id="RHEA:24873"/>
        <dbReference type="ChEBI" id="CHEBI:15377"/>
        <dbReference type="ChEBI" id="CHEBI:35247"/>
        <dbReference type="ChEBI" id="CHEBI:43474"/>
        <dbReference type="ChEBI" id="CHEBI:58680"/>
        <dbReference type="EC" id="3.1.3.3"/>
    </reaction>
</comment>
<dbReference type="SFLD" id="SFLDS00003">
    <property type="entry name" value="Haloacid_Dehalogenase"/>
    <property type="match status" value="1"/>
</dbReference>
<keyword evidence="5" id="KW-0028">Amino-acid biosynthesis</keyword>
<dbReference type="PANTHER" id="PTHR43344:SF2">
    <property type="entry name" value="PHOSPHOSERINE PHOSPHATASE"/>
    <property type="match status" value="1"/>
</dbReference>
<evidence type="ECO:0000256" key="4">
    <source>
        <dbReference type="ARBA" id="ARBA00012640"/>
    </source>
</evidence>
<protein>
    <recommendedName>
        <fullName evidence="4">phosphoserine phosphatase</fullName>
        <ecNumber evidence="4">3.1.3.3</ecNumber>
    </recommendedName>
    <alternativeName>
        <fullName evidence="10">O-phosphoserine phosphohydrolase</fullName>
    </alternativeName>
</protein>
<dbReference type="NCBIfam" id="TIGR00338">
    <property type="entry name" value="serB"/>
    <property type="match status" value="1"/>
</dbReference>
<reference evidence="15 16" key="1">
    <citation type="submission" date="2020-08" db="EMBL/GenBank/DDBJ databases">
        <title>Sequencing the genomes of 1000 actinobacteria strains.</title>
        <authorList>
            <person name="Klenk H.-P."/>
        </authorList>
    </citation>
    <scope>NUCLEOTIDE SEQUENCE [LARGE SCALE GENOMIC DNA]</scope>
    <source>
        <strain evidence="15 16">DSM 45084</strain>
    </source>
</reference>
<dbReference type="InterPro" id="IPR004469">
    <property type="entry name" value="PSP"/>
</dbReference>
<evidence type="ECO:0000256" key="8">
    <source>
        <dbReference type="ARBA" id="ARBA00022842"/>
    </source>
</evidence>
<organism evidence="15 16">
    <name type="scientific">Saccharothrix violaceirubra</name>
    <dbReference type="NCBI Taxonomy" id="413306"/>
    <lineage>
        <taxon>Bacteria</taxon>
        <taxon>Bacillati</taxon>
        <taxon>Actinomycetota</taxon>
        <taxon>Actinomycetes</taxon>
        <taxon>Pseudonocardiales</taxon>
        <taxon>Pseudonocardiaceae</taxon>
        <taxon>Saccharothrix</taxon>
    </lineage>
</organism>
<dbReference type="GO" id="GO:0005737">
    <property type="term" value="C:cytoplasm"/>
    <property type="evidence" value="ECO:0007669"/>
    <property type="project" value="TreeGrafter"/>
</dbReference>
<evidence type="ECO:0000256" key="13">
    <source>
        <dbReference type="PIRSR" id="PIRSR604469-1"/>
    </source>
</evidence>
<sequence length="404" mass="42615">MAIPVLITVTGPDKPGVSSVLFAVLTRHGVDVLDVEQVVIRGRLVLGVLVSAEHDPEGLQENVEQAMATVSMHVEVEIGADSKRTARLESSHVLILLGRPVTARAFTGVARRLAALGVNIDAIRGVADYPVTGLELRVSVADDTAVADAQLREALAEVSVRGGLDIAVERAGLTRRAKRLVVFDVDSTLIQGEVIEMLAAHVGCEPQVKEITDAAMRGELDFAESLRRRVALLEGLDEKVLDEVAGSLELTAGARTTVRTLKRLGFKCGVVSGGFTRVIAGLVDDLGLDFCAANELEVVDGRLTGRVLGDIVDRPGKAVALRRFAERQGIPLAQTVAVGDGANDIDMLGAAGLGIAFNAKPALREVADTALSHPYLDAILFVLGVTRAEVEAADAADGLELTRL</sequence>
<keyword evidence="8" id="KW-0460">Magnesium</keyword>
<dbReference type="SUPFAM" id="SSF55021">
    <property type="entry name" value="ACT-like"/>
    <property type="match status" value="1"/>
</dbReference>
<dbReference type="SFLD" id="SFLDF00029">
    <property type="entry name" value="phosphoserine_phosphatase"/>
    <property type="match status" value="1"/>
</dbReference>
<dbReference type="SUPFAM" id="SSF56784">
    <property type="entry name" value="HAD-like"/>
    <property type="match status" value="1"/>
</dbReference>
<dbReference type="Gene3D" id="3.30.70.260">
    <property type="match status" value="2"/>
</dbReference>
<dbReference type="InterPro" id="IPR049148">
    <property type="entry name" value="PSP_ACT"/>
</dbReference>
<dbReference type="CDD" id="cd04870">
    <property type="entry name" value="ACT_PSP_1"/>
    <property type="match status" value="1"/>
</dbReference>
<keyword evidence="16" id="KW-1185">Reference proteome</keyword>
<dbReference type="InterPro" id="IPR045865">
    <property type="entry name" value="ACT-like_dom_sf"/>
</dbReference>
<comment type="catalytic activity">
    <reaction evidence="11">
        <text>O-phospho-L-serine + H2O = L-serine + phosphate</text>
        <dbReference type="Rhea" id="RHEA:21208"/>
        <dbReference type="ChEBI" id="CHEBI:15377"/>
        <dbReference type="ChEBI" id="CHEBI:33384"/>
        <dbReference type="ChEBI" id="CHEBI:43474"/>
        <dbReference type="ChEBI" id="CHEBI:57524"/>
        <dbReference type="EC" id="3.1.3.3"/>
    </reaction>
</comment>
<dbReference type="Gene3D" id="3.40.50.1000">
    <property type="entry name" value="HAD superfamily/HAD-like"/>
    <property type="match status" value="1"/>
</dbReference>
<evidence type="ECO:0000256" key="7">
    <source>
        <dbReference type="ARBA" id="ARBA00022801"/>
    </source>
</evidence>
<evidence type="ECO:0000313" key="15">
    <source>
        <dbReference type="EMBL" id="MBB4968136.1"/>
    </source>
</evidence>
<gene>
    <name evidence="15" type="ORF">F4559_005495</name>
</gene>
<dbReference type="CDD" id="cd07500">
    <property type="entry name" value="HAD_PSP"/>
    <property type="match status" value="1"/>
</dbReference>
<dbReference type="SFLD" id="SFLDG01137">
    <property type="entry name" value="C1.6.1:_Phosphoserine_Phosphat"/>
    <property type="match status" value="1"/>
</dbReference>
<feature type="active site" description="Proton donor" evidence="13">
    <location>
        <position position="186"/>
    </location>
</feature>
<dbReference type="UniPathway" id="UPA00135">
    <property type="reaction ID" value="UER00198"/>
</dbReference>
<evidence type="ECO:0000259" key="14">
    <source>
        <dbReference type="PROSITE" id="PS51671"/>
    </source>
</evidence>
<dbReference type="GO" id="GO:0036424">
    <property type="term" value="F:L-phosphoserine phosphatase activity"/>
    <property type="evidence" value="ECO:0007669"/>
    <property type="project" value="InterPro"/>
</dbReference>
<dbReference type="EMBL" id="JACHJS010000001">
    <property type="protein sequence ID" value="MBB4968136.1"/>
    <property type="molecule type" value="Genomic_DNA"/>
</dbReference>
<dbReference type="PROSITE" id="PS51671">
    <property type="entry name" value="ACT"/>
    <property type="match status" value="1"/>
</dbReference>
<keyword evidence="6" id="KW-0479">Metal-binding</keyword>
<name>A0A7W7T7U7_9PSEU</name>
<evidence type="ECO:0000256" key="5">
    <source>
        <dbReference type="ARBA" id="ARBA00022605"/>
    </source>
</evidence>
<dbReference type="Pfam" id="PF21086">
    <property type="entry name" value="ACT_PSP_2"/>
    <property type="match status" value="1"/>
</dbReference>
<feature type="domain" description="ACT" evidence="14">
    <location>
        <begin position="6"/>
        <end position="90"/>
    </location>
</feature>
<dbReference type="Pfam" id="PF13740">
    <property type="entry name" value="ACT_6"/>
    <property type="match status" value="1"/>
</dbReference>
<dbReference type="InterPro" id="IPR036412">
    <property type="entry name" value="HAD-like_sf"/>
</dbReference>
<proteinExistence type="inferred from homology"/>